<evidence type="ECO:0000256" key="3">
    <source>
        <dbReference type="SAM" id="Phobius"/>
    </source>
</evidence>
<feature type="transmembrane region" description="Helical" evidence="3">
    <location>
        <begin position="221"/>
        <end position="246"/>
    </location>
</feature>
<keyword evidence="3" id="KW-0812">Transmembrane</keyword>
<dbReference type="InterPro" id="IPR000160">
    <property type="entry name" value="GGDEF_dom"/>
</dbReference>
<evidence type="ECO:0000313" key="5">
    <source>
        <dbReference type="EMBL" id="HHO74329.1"/>
    </source>
</evidence>
<feature type="transmembrane region" description="Helical" evidence="3">
    <location>
        <begin position="6"/>
        <end position="29"/>
    </location>
</feature>
<keyword evidence="3" id="KW-1133">Transmembrane helix</keyword>
<dbReference type="PANTHER" id="PTHR45138">
    <property type="entry name" value="REGULATORY COMPONENTS OF SENSORY TRANSDUCTION SYSTEM"/>
    <property type="match status" value="1"/>
</dbReference>
<protein>
    <recommendedName>
        <fullName evidence="1">diguanylate cyclase</fullName>
        <ecNumber evidence="1">2.7.7.65</ecNumber>
    </recommendedName>
</protein>
<dbReference type="CDD" id="cd01949">
    <property type="entry name" value="GGDEF"/>
    <property type="match status" value="1"/>
</dbReference>
<gene>
    <name evidence="5" type="ORF">ENN04_06835</name>
</gene>
<dbReference type="GO" id="GO:0043709">
    <property type="term" value="P:cell adhesion involved in single-species biofilm formation"/>
    <property type="evidence" value="ECO:0007669"/>
    <property type="project" value="TreeGrafter"/>
</dbReference>
<proteinExistence type="predicted"/>
<dbReference type="InterPro" id="IPR050469">
    <property type="entry name" value="Diguanylate_Cyclase"/>
</dbReference>
<dbReference type="EC" id="2.7.7.65" evidence="1"/>
<dbReference type="Pfam" id="PF00990">
    <property type="entry name" value="GGDEF"/>
    <property type="match status" value="1"/>
</dbReference>
<comment type="caution">
    <text evidence="5">The sequence shown here is derived from an EMBL/GenBank/DDBJ whole genome shotgun (WGS) entry which is preliminary data.</text>
</comment>
<accession>A0A7C5SZI3</accession>
<evidence type="ECO:0000256" key="2">
    <source>
        <dbReference type="ARBA" id="ARBA00034247"/>
    </source>
</evidence>
<dbReference type="SMART" id="SM00267">
    <property type="entry name" value="GGDEF"/>
    <property type="match status" value="1"/>
</dbReference>
<dbReference type="FunFam" id="3.30.70.270:FF:000001">
    <property type="entry name" value="Diguanylate cyclase domain protein"/>
    <property type="match status" value="1"/>
</dbReference>
<dbReference type="InterPro" id="IPR029787">
    <property type="entry name" value="Nucleotide_cyclase"/>
</dbReference>
<dbReference type="EMBL" id="DSAC01000086">
    <property type="protein sequence ID" value="HHO74329.1"/>
    <property type="molecule type" value="Genomic_DNA"/>
</dbReference>
<evidence type="ECO:0000259" key="4">
    <source>
        <dbReference type="PROSITE" id="PS50887"/>
    </source>
</evidence>
<dbReference type="NCBIfam" id="TIGR00254">
    <property type="entry name" value="GGDEF"/>
    <property type="match status" value="1"/>
</dbReference>
<dbReference type="PROSITE" id="PS50887">
    <property type="entry name" value="GGDEF"/>
    <property type="match status" value="1"/>
</dbReference>
<sequence>MLKRRILLRIIVSFLITFLPTVAFLFFIFQRISQHSLIKERDFLYNNLNSLREHKLKDLELASTLPKSPENKYYIAFRIDGKCTGGPYYWLTTDSIYYGKNTSIGNECWFLGVNFVELLEVIRKFNGVEWVILYNRYYIEELPKEFLDRFVKGKIFKDNYVIAGMSKHAVLNIPFDIKGYGVYGKLWNKNLVVEFPLSDRKGLPMGKVLFIKDVSQIYINFYVLMGILSVYSFALSLLSFLLLYLFSENLVNRIVKLQKLSSGIKEGNFSGIELLKTDKPKDELDYLRNNLVDTALTIGRLLSELEEKNRELQELAYYDPLTGLPNRRFFFEHANLIFEEVKRYEKSLSLLVMDIDYFKKINDAYGHDVGDLVLKTFADVLRGTVRKSDICARFGGEEFVVLLPNTDLEGARVLAERIRTTVAQNPVEHGSIVIVFTVSIGVSQYRKGMQNIDELIKEADIALYRAKEGGRNRVEVFIPDETAEAQT</sequence>
<name>A0A7C5SZI3_9AQUI</name>
<evidence type="ECO:0000256" key="1">
    <source>
        <dbReference type="ARBA" id="ARBA00012528"/>
    </source>
</evidence>
<dbReference type="PANTHER" id="PTHR45138:SF9">
    <property type="entry name" value="DIGUANYLATE CYCLASE DGCM-RELATED"/>
    <property type="match status" value="1"/>
</dbReference>
<dbReference type="Gene3D" id="3.30.70.270">
    <property type="match status" value="1"/>
</dbReference>
<dbReference type="AlphaFoldDB" id="A0A7C5SZI3"/>
<dbReference type="GO" id="GO:0052621">
    <property type="term" value="F:diguanylate cyclase activity"/>
    <property type="evidence" value="ECO:0007669"/>
    <property type="project" value="UniProtKB-EC"/>
</dbReference>
<feature type="domain" description="GGDEF" evidence="4">
    <location>
        <begin position="346"/>
        <end position="479"/>
    </location>
</feature>
<keyword evidence="3" id="KW-0472">Membrane</keyword>
<dbReference type="GO" id="GO:0005886">
    <property type="term" value="C:plasma membrane"/>
    <property type="evidence" value="ECO:0007669"/>
    <property type="project" value="TreeGrafter"/>
</dbReference>
<dbReference type="InterPro" id="IPR043128">
    <property type="entry name" value="Rev_trsase/Diguanyl_cyclase"/>
</dbReference>
<dbReference type="GO" id="GO:1902201">
    <property type="term" value="P:negative regulation of bacterial-type flagellum-dependent cell motility"/>
    <property type="evidence" value="ECO:0007669"/>
    <property type="project" value="TreeGrafter"/>
</dbReference>
<comment type="catalytic activity">
    <reaction evidence="2">
        <text>2 GTP = 3',3'-c-di-GMP + 2 diphosphate</text>
        <dbReference type="Rhea" id="RHEA:24898"/>
        <dbReference type="ChEBI" id="CHEBI:33019"/>
        <dbReference type="ChEBI" id="CHEBI:37565"/>
        <dbReference type="ChEBI" id="CHEBI:58805"/>
        <dbReference type="EC" id="2.7.7.65"/>
    </reaction>
</comment>
<dbReference type="SUPFAM" id="SSF55073">
    <property type="entry name" value="Nucleotide cyclase"/>
    <property type="match status" value="1"/>
</dbReference>
<reference evidence="5" key="1">
    <citation type="journal article" date="2020" name="mSystems">
        <title>Genome- and Community-Level Interaction Insights into Carbon Utilization and Element Cycling Functions of Hydrothermarchaeota in Hydrothermal Sediment.</title>
        <authorList>
            <person name="Zhou Z."/>
            <person name="Liu Y."/>
            <person name="Xu W."/>
            <person name="Pan J."/>
            <person name="Luo Z.H."/>
            <person name="Li M."/>
        </authorList>
    </citation>
    <scope>NUCLEOTIDE SEQUENCE [LARGE SCALE GENOMIC DNA]</scope>
    <source>
        <strain evidence="5">SpSt-114</strain>
    </source>
</reference>
<organism evidence="5">
    <name type="scientific">Thermocrinis ruber</name>
    <dbReference type="NCBI Taxonomy" id="75906"/>
    <lineage>
        <taxon>Bacteria</taxon>
        <taxon>Pseudomonadati</taxon>
        <taxon>Aquificota</taxon>
        <taxon>Aquificia</taxon>
        <taxon>Aquificales</taxon>
        <taxon>Aquificaceae</taxon>
        <taxon>Thermocrinis</taxon>
    </lineage>
</organism>